<sequence>MAKPVILIHNDIASNFQLQKLERSKLYGCKRRIPVDEDGEPCVRASLTEDGEVIILSGMAAQGWFDDLGRQVEASEIGAQSSDGIALELVLSTLGVSQPLEGPVSPMEVLDLAVSSVYQLTADTISDELAASLTSGEVWRFRFNYRSDFLAETAYLLANDAGIFALIGQPATAPYLQLNAIPPVEAAEGEDTEDVDFEML</sequence>
<comment type="caution">
    <text evidence="1">The sequence shown here is derived from an EMBL/GenBank/DDBJ whole genome shotgun (WGS) entry which is preliminary data.</text>
</comment>
<dbReference type="AlphaFoldDB" id="A0A2P7EBJ3"/>
<reference evidence="2" key="1">
    <citation type="submission" date="2018-03" db="EMBL/GenBank/DDBJ databases">
        <title>Ecological and genomic features of two cosmopolitan and abundant freshwater picocyanobacteria.</title>
        <authorList>
            <person name="Cabello-Yeves P.J."/>
            <person name="Picazo A."/>
            <person name="Camacho A."/>
            <person name="Callieri C."/>
            <person name="Rosselli R."/>
            <person name="Roda-Garcia J."/>
            <person name="Coutinho F.H."/>
            <person name="Rodriguez-Valera F."/>
        </authorList>
    </citation>
    <scope>NUCLEOTIDE SEQUENCE [LARGE SCALE GENOMIC DNA]</scope>
    <source>
        <strain evidence="2">Tous</strain>
    </source>
</reference>
<gene>
    <name evidence="1" type="ORF">C7K08_12360</name>
</gene>
<proteinExistence type="predicted"/>
<evidence type="ECO:0000313" key="1">
    <source>
        <dbReference type="EMBL" id="PSI00585.1"/>
    </source>
</evidence>
<protein>
    <submittedName>
        <fullName evidence="1">Uncharacterized protein</fullName>
    </submittedName>
</protein>
<accession>A0A2P7EBJ3</accession>
<evidence type="ECO:0000313" key="2">
    <source>
        <dbReference type="Proteomes" id="UP000240206"/>
    </source>
</evidence>
<organism evidence="1 2">
    <name type="scientific">Synechococcus lacustris str. Tous</name>
    <dbReference type="NCBI Taxonomy" id="1910958"/>
    <lineage>
        <taxon>Bacteria</taxon>
        <taxon>Bacillati</taxon>
        <taxon>Cyanobacteriota</taxon>
        <taxon>Cyanophyceae</taxon>
        <taxon>Synechococcales</taxon>
        <taxon>Synechococcaceae</taxon>
        <taxon>Synechococcus</taxon>
    </lineage>
</organism>
<dbReference type="Proteomes" id="UP000240206">
    <property type="component" value="Unassembled WGS sequence"/>
</dbReference>
<dbReference type="RefSeq" id="WP_106500896.1">
    <property type="nucleotide sequence ID" value="NZ_PXVC01000099.1"/>
</dbReference>
<dbReference type="EMBL" id="PXVC01000099">
    <property type="protein sequence ID" value="PSI00585.1"/>
    <property type="molecule type" value="Genomic_DNA"/>
</dbReference>
<name>A0A2P7EBJ3_9SYNE</name>
<keyword evidence="2" id="KW-1185">Reference proteome</keyword>